<dbReference type="PANTHER" id="PTHR43540:SF6">
    <property type="entry name" value="ISOCHORISMATASE-LIKE DOMAIN-CONTAINING PROTEIN"/>
    <property type="match status" value="1"/>
</dbReference>
<dbReference type="AlphaFoldDB" id="D3BQH4"/>
<keyword evidence="5" id="KW-1185">Reference proteome</keyword>
<dbReference type="OMA" id="TGMMTHM"/>
<dbReference type="SUPFAM" id="SSF52499">
    <property type="entry name" value="Isochorismatase-like hydrolases"/>
    <property type="match status" value="1"/>
</dbReference>
<dbReference type="RefSeq" id="XP_020428526.1">
    <property type="nucleotide sequence ID" value="XM_020580941.1"/>
</dbReference>
<dbReference type="PANTHER" id="PTHR43540">
    <property type="entry name" value="PEROXYUREIDOACRYLATE/UREIDOACRYLATE AMIDOHYDROLASE-RELATED"/>
    <property type="match status" value="1"/>
</dbReference>
<dbReference type="InParanoid" id="D3BQH4"/>
<feature type="domain" description="Isochorismatase-like" evidence="3">
    <location>
        <begin position="11"/>
        <end position="155"/>
    </location>
</feature>
<dbReference type="EMBL" id="ADBJ01000047">
    <property type="protein sequence ID" value="EFA76394.1"/>
    <property type="molecule type" value="Genomic_DNA"/>
</dbReference>
<organism evidence="4 5">
    <name type="scientific">Heterostelium pallidum (strain ATCC 26659 / Pp 5 / PN500)</name>
    <name type="common">Cellular slime mold</name>
    <name type="synonym">Polysphondylium pallidum</name>
    <dbReference type="NCBI Taxonomy" id="670386"/>
    <lineage>
        <taxon>Eukaryota</taxon>
        <taxon>Amoebozoa</taxon>
        <taxon>Evosea</taxon>
        <taxon>Eumycetozoa</taxon>
        <taxon>Dictyostelia</taxon>
        <taxon>Acytosteliales</taxon>
        <taxon>Acytosteliaceae</taxon>
        <taxon>Heterostelium</taxon>
    </lineage>
</organism>
<dbReference type="Gene3D" id="3.40.50.850">
    <property type="entry name" value="Isochorismatase-like"/>
    <property type="match status" value="1"/>
</dbReference>
<dbReference type="InterPro" id="IPR036380">
    <property type="entry name" value="Isochorismatase-like_sf"/>
</dbReference>
<gene>
    <name evidence="4" type="ORF">PPL_10159</name>
</gene>
<reference evidence="4 5" key="1">
    <citation type="journal article" date="2011" name="Genome Res.">
        <title>Phylogeny-wide analysis of social amoeba genomes highlights ancient origins for complex intercellular communication.</title>
        <authorList>
            <person name="Heidel A.J."/>
            <person name="Lawal H.M."/>
            <person name="Felder M."/>
            <person name="Schilde C."/>
            <person name="Helps N.R."/>
            <person name="Tunggal B."/>
            <person name="Rivero F."/>
            <person name="John U."/>
            <person name="Schleicher M."/>
            <person name="Eichinger L."/>
            <person name="Platzer M."/>
            <person name="Noegel A.A."/>
            <person name="Schaap P."/>
            <person name="Gloeckner G."/>
        </authorList>
    </citation>
    <scope>NUCLEOTIDE SEQUENCE [LARGE SCALE GENOMIC DNA]</scope>
    <source>
        <strain evidence="5">ATCC 26659 / Pp 5 / PN500</strain>
    </source>
</reference>
<dbReference type="STRING" id="670386.D3BQH4"/>
<sequence>MSNNIVTPKRALLVVDVQNEYVDGGFRIQYPPVSISLPNIVKIMDSAEEARDPIILVRHYAPEGVPIFAKGTNGFELHPQVANRHHDLLIDKTLPSCFAGTNLESFLKSKDINTLVIVGYMTHNCDATTIFEAHHRGYNVEFISDASGSLPYENKAGYASAEELHRVFSVVFQSNYASVSTTEEWLELSKKGTVLPVSNYLESNIAGLKKEQNNIKI</sequence>
<evidence type="ECO:0000313" key="5">
    <source>
        <dbReference type="Proteomes" id="UP000001396"/>
    </source>
</evidence>
<dbReference type="Pfam" id="PF00857">
    <property type="entry name" value="Isochorismatase"/>
    <property type="match status" value="1"/>
</dbReference>
<dbReference type="GO" id="GO:0016787">
    <property type="term" value="F:hydrolase activity"/>
    <property type="evidence" value="ECO:0007669"/>
    <property type="project" value="UniProtKB-KW"/>
</dbReference>
<dbReference type="CDD" id="cd01014">
    <property type="entry name" value="nicotinamidase_related"/>
    <property type="match status" value="1"/>
</dbReference>
<name>D3BQH4_HETP5</name>
<keyword evidence="2 4" id="KW-0378">Hydrolase</keyword>
<dbReference type="GeneID" id="31365630"/>
<dbReference type="Proteomes" id="UP000001396">
    <property type="component" value="Unassembled WGS sequence"/>
</dbReference>
<protein>
    <submittedName>
        <fullName evidence="4">Isochorismatase hydrolase</fullName>
    </submittedName>
</protein>
<evidence type="ECO:0000313" key="4">
    <source>
        <dbReference type="EMBL" id="EFA76394.1"/>
    </source>
</evidence>
<accession>D3BQH4</accession>
<evidence type="ECO:0000256" key="1">
    <source>
        <dbReference type="ARBA" id="ARBA00006336"/>
    </source>
</evidence>
<dbReference type="InterPro" id="IPR000868">
    <property type="entry name" value="Isochorismatase-like_dom"/>
</dbReference>
<evidence type="ECO:0000259" key="3">
    <source>
        <dbReference type="Pfam" id="PF00857"/>
    </source>
</evidence>
<comment type="similarity">
    <text evidence="1">Belongs to the isochorismatase family.</text>
</comment>
<comment type="caution">
    <text evidence="4">The sequence shown here is derived from an EMBL/GenBank/DDBJ whole genome shotgun (WGS) entry which is preliminary data.</text>
</comment>
<evidence type="ECO:0000256" key="2">
    <source>
        <dbReference type="ARBA" id="ARBA00022801"/>
    </source>
</evidence>
<proteinExistence type="inferred from homology"/>
<dbReference type="InterPro" id="IPR050272">
    <property type="entry name" value="Isochorismatase-like_hydrls"/>
</dbReference>